<organism evidence="1 2">
    <name type="scientific">Ambrosiozyma monospora</name>
    <name type="common">Yeast</name>
    <name type="synonym">Endomycopsis monosporus</name>
    <dbReference type="NCBI Taxonomy" id="43982"/>
    <lineage>
        <taxon>Eukaryota</taxon>
        <taxon>Fungi</taxon>
        <taxon>Dikarya</taxon>
        <taxon>Ascomycota</taxon>
        <taxon>Saccharomycotina</taxon>
        <taxon>Pichiomycetes</taxon>
        <taxon>Pichiales</taxon>
        <taxon>Pichiaceae</taxon>
        <taxon>Ambrosiozyma</taxon>
    </lineage>
</organism>
<keyword evidence="2" id="KW-1185">Reference proteome</keyword>
<protein>
    <submittedName>
        <fullName evidence="1">Unnamed protein product</fullName>
    </submittedName>
</protein>
<name>A0ACB5T7Y1_AMBMO</name>
<sequence length="210" mass="23418">MAKSYMYFLESYGNEQLRQRTSKNRNGRYPHNPQQVQLPHHSLHKQQFQQPGYAEQFGNRSLLRSAILNNSTIIDKNGVPNVTSRYPPQFKRNDMGNPNSTLGRTRAVNNGKQQMDETTAGLGLLSNDTRHYMNNLNNSMLLGEVYPNYNNGGNYGKGSMLYSDGDDDDEEYAGADANADYGGETEGNGNSDGGVLGLINQIYKHKDGVK</sequence>
<accession>A0ACB5T7Y1</accession>
<gene>
    <name evidence="1" type="ORF">Amon02_000614100</name>
</gene>
<evidence type="ECO:0000313" key="2">
    <source>
        <dbReference type="Proteomes" id="UP001165064"/>
    </source>
</evidence>
<reference evidence="1" key="1">
    <citation type="submission" date="2023-04" db="EMBL/GenBank/DDBJ databases">
        <title>Ambrosiozyma monospora NBRC 10751.</title>
        <authorList>
            <person name="Ichikawa N."/>
            <person name="Sato H."/>
            <person name="Tonouchi N."/>
        </authorList>
    </citation>
    <scope>NUCLEOTIDE SEQUENCE</scope>
    <source>
        <strain evidence="1">NBRC 10751</strain>
    </source>
</reference>
<proteinExistence type="predicted"/>
<dbReference type="Proteomes" id="UP001165064">
    <property type="component" value="Unassembled WGS sequence"/>
</dbReference>
<dbReference type="EMBL" id="BSXS01004728">
    <property type="protein sequence ID" value="GME83391.1"/>
    <property type="molecule type" value="Genomic_DNA"/>
</dbReference>
<comment type="caution">
    <text evidence="1">The sequence shown here is derived from an EMBL/GenBank/DDBJ whole genome shotgun (WGS) entry which is preliminary data.</text>
</comment>
<evidence type="ECO:0000313" key="1">
    <source>
        <dbReference type="EMBL" id="GME83391.1"/>
    </source>
</evidence>